<dbReference type="InterPro" id="IPR036188">
    <property type="entry name" value="FAD/NAD-bd_sf"/>
</dbReference>
<evidence type="ECO:0000259" key="4">
    <source>
        <dbReference type="Pfam" id="PF01494"/>
    </source>
</evidence>
<dbReference type="SUPFAM" id="SSF51905">
    <property type="entry name" value="FAD/NAD(P)-binding domain"/>
    <property type="match status" value="1"/>
</dbReference>
<dbReference type="PANTHER" id="PTHR43004:SF19">
    <property type="entry name" value="BINDING MONOOXYGENASE, PUTATIVE (JCVI)-RELATED"/>
    <property type="match status" value="1"/>
</dbReference>
<dbReference type="Pfam" id="PF01494">
    <property type="entry name" value="FAD_binding_3"/>
    <property type="match status" value="1"/>
</dbReference>
<keyword evidence="5" id="KW-0560">Oxidoreductase</keyword>
<evidence type="ECO:0000313" key="6">
    <source>
        <dbReference type="Proteomes" id="UP000190074"/>
    </source>
</evidence>
<dbReference type="Gene3D" id="3.50.50.60">
    <property type="entry name" value="FAD/NAD(P)-binding domain"/>
    <property type="match status" value="2"/>
</dbReference>
<dbReference type="GO" id="GO:0018677">
    <property type="term" value="F:pentachlorophenol monooxygenase activity"/>
    <property type="evidence" value="ECO:0007669"/>
    <property type="project" value="UniProtKB-EC"/>
</dbReference>
<dbReference type="Proteomes" id="UP000190074">
    <property type="component" value="Unassembled WGS sequence"/>
</dbReference>
<evidence type="ECO:0000313" key="5">
    <source>
        <dbReference type="EMBL" id="SKM47980.1"/>
    </source>
</evidence>
<evidence type="ECO:0000256" key="3">
    <source>
        <dbReference type="ARBA" id="ARBA00022827"/>
    </source>
</evidence>
<dbReference type="InterPro" id="IPR002938">
    <property type="entry name" value="FAD-bd"/>
</dbReference>
<dbReference type="Pfam" id="PF21274">
    <property type="entry name" value="Rng_hyd_C"/>
    <property type="match status" value="1"/>
</dbReference>
<comment type="cofactor">
    <cofactor evidence="1">
        <name>FAD</name>
        <dbReference type="ChEBI" id="CHEBI:57692"/>
    </cofactor>
</comment>
<name>A0A1U1IYE9_9MYCO</name>
<dbReference type="InterPro" id="IPR050641">
    <property type="entry name" value="RIFMO-like"/>
</dbReference>
<gene>
    <name evidence="5" type="primary">pcpB_5</name>
    <name evidence="5" type="ORF">SAMEA2259716_04176</name>
</gene>
<dbReference type="Gene3D" id="3.30.70.2450">
    <property type="match status" value="1"/>
</dbReference>
<feature type="domain" description="FAD-binding" evidence="4">
    <location>
        <begin position="8"/>
        <end position="345"/>
    </location>
</feature>
<dbReference type="GO" id="GO:0071949">
    <property type="term" value="F:FAD binding"/>
    <property type="evidence" value="ECO:0007669"/>
    <property type="project" value="InterPro"/>
</dbReference>
<keyword evidence="2" id="KW-0285">Flavoprotein</keyword>
<dbReference type="EMBL" id="FVGW01000009">
    <property type="protein sequence ID" value="SKM47980.1"/>
    <property type="molecule type" value="Genomic_DNA"/>
</dbReference>
<accession>A0A1U1IYE9</accession>
<dbReference type="PANTHER" id="PTHR43004">
    <property type="entry name" value="TRK SYSTEM POTASSIUM UPTAKE PROTEIN"/>
    <property type="match status" value="1"/>
</dbReference>
<reference evidence="5 6" key="1">
    <citation type="submission" date="2016-11" db="EMBL/GenBank/DDBJ databases">
        <authorList>
            <consortium name="Pathogen Informatics"/>
        </authorList>
    </citation>
    <scope>NUCLEOTIDE SEQUENCE [LARGE SCALE GENOMIC DNA]</scope>
    <source>
        <strain evidence="5 6">911</strain>
    </source>
</reference>
<protein>
    <submittedName>
        <fullName evidence="5">Putative hydroxylase</fullName>
        <ecNumber evidence="5">1.14.13.50</ecNumber>
    </submittedName>
</protein>
<keyword evidence="3" id="KW-0274">FAD</keyword>
<dbReference type="EC" id="1.14.13.50" evidence="5"/>
<organism evidence="5 6">
    <name type="scientific">Mycobacteroides abscessus subsp. massiliense</name>
    <dbReference type="NCBI Taxonomy" id="1962118"/>
    <lineage>
        <taxon>Bacteria</taxon>
        <taxon>Bacillati</taxon>
        <taxon>Actinomycetota</taxon>
        <taxon>Actinomycetes</taxon>
        <taxon>Mycobacteriales</taxon>
        <taxon>Mycobacteriaceae</taxon>
        <taxon>Mycobacteroides</taxon>
        <taxon>Mycobacteroides abscessus</taxon>
    </lineage>
</organism>
<evidence type="ECO:0000256" key="2">
    <source>
        <dbReference type="ARBA" id="ARBA00022630"/>
    </source>
</evidence>
<dbReference type="Gene3D" id="3.40.30.120">
    <property type="match status" value="1"/>
</dbReference>
<dbReference type="PRINTS" id="PR00420">
    <property type="entry name" value="RNGMNOXGNASE"/>
</dbReference>
<sequence length="503" mass="54894">MNYEREQTEVVVVGGGPVGMLLAGDLAQQGVKVLLLERLEEISTRPKAGTFHTRTVATLARRGLLRLQPDSSSDYNVMDYQPFHFAGYPWLEVRGHSVEGPITLGLGQSDLERVLEKRALTQGADIRRGVTVTEILQDEKAVKVRYTTAQEEHAVSAEYGVGCDGARSLVRSSGFSVTDYPPTTWSVTCWAVVGNPRQLPPGWNTHPRGVTMVNLNPYGHSRISVFEFDGPASERRSPLSVQEFSQSLDRVLGQHIELSGVQYLDRLSDFIRIADSYRSGRLFLAGDAAHVHPPLGGQGLNTGLQDAVNLAFKIVSVIAYGADPSLLDSYDAERRPVGEAVVDNSRVQALLMNPAAEFSPMRSFFNRMLRETDVHDWLSDQISGHGLHYPTLHTTDPNIHEGRAGEFLPNITFSVSDGEISVAEALSDGKALLIVSAGTAITAQAVLEKVTHPRLRVLIPDEIPDGLPQAILVRPDGYIAWASSHLDNGVVTATHTWLGGSVR</sequence>
<evidence type="ECO:0000256" key="1">
    <source>
        <dbReference type="ARBA" id="ARBA00001974"/>
    </source>
</evidence>
<proteinExistence type="predicted"/>
<dbReference type="AlphaFoldDB" id="A0A1U1IYE9"/>
<dbReference type="RefSeq" id="WP_005102697.1">
    <property type="nucleotide sequence ID" value="NZ_FVGW01000009.1"/>
</dbReference>